<feature type="region of interest" description="Disordered" evidence="10">
    <location>
        <begin position="425"/>
        <end position="447"/>
    </location>
</feature>
<keyword evidence="3" id="KW-0853">WD repeat</keyword>
<dbReference type="InterPro" id="IPR013520">
    <property type="entry name" value="Ribonucl_H"/>
</dbReference>
<dbReference type="Gene3D" id="3.90.70.10">
    <property type="entry name" value="Cysteine proteinases"/>
    <property type="match status" value="1"/>
</dbReference>
<dbReference type="PANTHER" id="PTHR15728">
    <property type="entry name" value="DEADENYLATION COMPLEX CATALYTIC SUBUNIT PAN2"/>
    <property type="match status" value="1"/>
</dbReference>
<feature type="domain" description="USP" evidence="11">
    <location>
        <begin position="480"/>
        <end position="851"/>
    </location>
</feature>
<evidence type="ECO:0000256" key="6">
    <source>
        <dbReference type="ARBA" id="ARBA00022723"/>
    </source>
</evidence>
<comment type="activity regulation">
    <text evidence="9">Positively regulated by the regulatory subunit PAN3.</text>
</comment>
<evidence type="ECO:0000256" key="5">
    <source>
        <dbReference type="ARBA" id="ARBA00022722"/>
    </source>
</evidence>
<dbReference type="InterPro" id="IPR050785">
    <property type="entry name" value="PAN2-PAN3_catalytic_subunit"/>
</dbReference>
<comment type="similarity">
    <text evidence="9">Belongs to the peptidase C19 family. PAN2 subfamily.</text>
</comment>
<dbReference type="InterPro" id="IPR028881">
    <property type="entry name" value="PAN2_UCH_dom"/>
</dbReference>
<comment type="domain">
    <text evidence="9">The linker, or PAN3 interaction domain (PID), between the WD40 repeats and the pseudo-UCH domain mediates interaction with PAN3.</text>
</comment>
<dbReference type="GO" id="GO:0000932">
    <property type="term" value="C:P-body"/>
    <property type="evidence" value="ECO:0007669"/>
    <property type="project" value="TreeGrafter"/>
</dbReference>
<evidence type="ECO:0000313" key="13">
    <source>
        <dbReference type="Proteomes" id="UP000518752"/>
    </source>
</evidence>
<dbReference type="GO" id="GO:0046872">
    <property type="term" value="F:metal ion binding"/>
    <property type="evidence" value="ECO:0007669"/>
    <property type="project" value="UniProtKB-KW"/>
</dbReference>
<feature type="compositionally biased region" description="Low complexity" evidence="10">
    <location>
        <begin position="1130"/>
        <end position="1152"/>
    </location>
</feature>
<dbReference type="Pfam" id="PF13423">
    <property type="entry name" value="UCH_1"/>
    <property type="match status" value="1"/>
</dbReference>
<feature type="binding site" evidence="9">
    <location>
        <position position="908"/>
    </location>
    <ligand>
        <name>a divalent metal cation</name>
        <dbReference type="ChEBI" id="CHEBI:60240"/>
        <note>catalytic</note>
    </ligand>
</feature>
<dbReference type="PROSITE" id="PS50235">
    <property type="entry name" value="USP_3"/>
    <property type="match status" value="1"/>
</dbReference>
<dbReference type="CDD" id="cd06143">
    <property type="entry name" value="PAN2_exo"/>
    <property type="match status" value="1"/>
</dbReference>
<evidence type="ECO:0000256" key="10">
    <source>
        <dbReference type="SAM" id="MobiDB-lite"/>
    </source>
</evidence>
<dbReference type="InterPro" id="IPR036322">
    <property type="entry name" value="WD40_repeat_dom_sf"/>
</dbReference>
<dbReference type="GO" id="GO:0031251">
    <property type="term" value="C:PAN complex"/>
    <property type="evidence" value="ECO:0007669"/>
    <property type="project" value="UniProtKB-UniRule"/>
</dbReference>
<dbReference type="InterPro" id="IPR048841">
    <property type="entry name" value="PAN2_N"/>
</dbReference>
<accession>A0A8H5HAV7</accession>
<comment type="domain">
    <text evidence="9">Contains a pseudo-UCH domain. This ubiquitin C-terminal hydrolase (UCH)-like or ubiquitin specific protease (USP)-like domain is predicted to be catalytically inactive because it lacks the active site catalytic triad characteristic of thiol proteases, with residues at the equivalent structural positions that are incompatible with catalysis, and it cannot bind ubiquitin. It functions as a structural scaffold for intra- and intermolecular interactions in the complex.</text>
</comment>
<dbReference type="GO" id="GO:0000289">
    <property type="term" value="P:nuclear-transcribed mRNA poly(A) tail shortening"/>
    <property type="evidence" value="ECO:0007669"/>
    <property type="project" value="UniProtKB-UniRule"/>
</dbReference>
<dbReference type="GO" id="GO:0004535">
    <property type="term" value="F:poly(A)-specific ribonuclease activity"/>
    <property type="evidence" value="ECO:0007669"/>
    <property type="project" value="UniProtKB-UniRule"/>
</dbReference>
<keyword evidence="4 9" id="KW-0507">mRNA processing</keyword>
<dbReference type="EMBL" id="JAACJN010000067">
    <property type="protein sequence ID" value="KAF5379932.1"/>
    <property type="molecule type" value="Genomic_DNA"/>
</dbReference>
<comment type="caution">
    <text evidence="12">The sequence shown here is derived from an EMBL/GenBank/DDBJ whole genome shotgun (WGS) entry which is preliminary data.</text>
</comment>
<keyword evidence="8 9" id="KW-0269">Exonuclease</keyword>
<feature type="binding site" evidence="9">
    <location>
        <position position="1068"/>
    </location>
    <ligand>
        <name>a divalent metal cation</name>
        <dbReference type="ChEBI" id="CHEBI:60240"/>
        <note>catalytic</note>
    </ligand>
</feature>
<name>A0A8H5HAV7_9AGAR</name>
<comment type="function">
    <text evidence="9">Catalytic subunit of the poly(A)-nuclease (PAN) deadenylation complex, one of two cytoplasmic mRNA deadenylases involved in mRNA turnover. PAN specifically shortens poly(A) tails of RNA and the activity is stimulated by poly(A)-binding protein PAB1. PAN deadenylation is followed by rapid degradation of the shortened mRNA tails by the CCR4-NOT complex. Deadenylated mRNAs are then degraded by two alternative mechanisms, namely exosome-mediated 3'-5' exonucleolytic degradation, or deadenlyation-dependent mRNA decaping and subsequent 5'-3' exonucleolytic degradation by XRN1. May also be involved in post-transcriptional maturation of mRNA poly(A) tails.</text>
</comment>
<feature type="binding site" evidence="9">
    <location>
        <position position="1015"/>
    </location>
    <ligand>
        <name>a divalent metal cation</name>
        <dbReference type="ChEBI" id="CHEBI:60240"/>
        <note>catalytic</note>
    </ligand>
</feature>
<dbReference type="SMART" id="SM00320">
    <property type="entry name" value="WD40"/>
    <property type="match status" value="3"/>
</dbReference>
<dbReference type="Pfam" id="PF00929">
    <property type="entry name" value="RNase_T"/>
    <property type="match status" value="1"/>
</dbReference>
<dbReference type="InterPro" id="IPR038765">
    <property type="entry name" value="Papain-like_cys_pep_sf"/>
</dbReference>
<evidence type="ECO:0000313" key="12">
    <source>
        <dbReference type="EMBL" id="KAF5379932.1"/>
    </source>
</evidence>
<evidence type="ECO:0000256" key="9">
    <source>
        <dbReference type="HAMAP-Rule" id="MF_03182"/>
    </source>
</evidence>
<evidence type="ECO:0000256" key="1">
    <source>
        <dbReference type="ARBA" id="ARBA00004496"/>
    </source>
</evidence>
<sequence>MSGYKHSLAPVLVHAYPQPISSLSFDPVSDALWVGSGNGYVSAHHSIQGLRGVCFKAGDFPVIKLTADENSIRAASGGGDGNGNGAGSWAKGGMNKWYHGCDETIMGFASSSTITAVSTSNSELLLINAMTGNLSKQVTTASIATHLEFSQNNILLSGSADGHVRAFDPRTGTTRGGSSESSVKAHYGGIQGLQTVGNFIFTIGMSLRQSRPFPDPLVKVYDLRTMRALPPISFPAGPAFINLIPNRSSTIAVTSTQGNITVVDASNLGALSNNFCQIDDLTSFVTAVAISPTGAYLACGDADGIIHMKSQVEGDEMVPLNGFEGRPVEWANPPDPLPELDWTDSTPLNSIGLPRYKTTLVSAWTPQFVSGPTSGRTATSLYPLPQKIPTQVLNAMKINDNVAYAPLPKELRGKRNMIAQGKKIGGRFRSGRGTENEPETPVNDYTGDEVPKMYRHVEIEYSKFGVEDFDFGFYNKTEYSGLETHILNSYTNPLLQVLHYNLSIRTYAKLHITTDCSREYCLLCELGFVVRMLEDAKGTNCQSSNFCKAVGVLAHMSNAIDLVDYGREPTELDYAHMIQSFQRFFFDLLVTEGNDLSGQGNPVIVRKQDEPTLQNPNISLMPSNIDPVAAPITQLVGIDAKNVVTCLHCRSTRSKENMTHVVDLIYPRTILPNDTVPYSDFPTILRNSLLRKMTHKATCPTCGRNFSNFSSRRQIPTRDLPHTLAVNACVNTEDNFKYWLNRSRDRVRKDGSQGHQTFLRPQIELSGEVDDIDDPEVAVYQLRAVIVQVDTDEHSHLVAIVKVPEAERSLAEGASPWYIFNDFVVHNVLEEEALSFPGKWKVPAILHFERIDRKEAIDLNNLPGAIDPAILCRETSISMNRDPKLIKHELLTFSELPKPGTVVAVDAEFVSMQQEETEYRSDGTKKVLRPARLSLARVSCLRGNGPKEGVPFIDDHIHTSEDIVDYLTEFSGIKYGDLDPMRSPHTLTPLKVVYKKLRLLVDRGCIFIGHGLSKDFRIINIFVPPDQVIDTVDLYFIKARQRRLSLRFLSWFLFRENIQTETHDSIEDAHCALRLYKKYNEFEERGIFDQKLEEIYKEGRNFNFKPPPLPGALPTERQGTPPIPITQRTSPRQSPLSSPQSSRLYTSSSYSYIQPQLRASPPSNRFSRPRTTQLSPRR</sequence>
<comment type="subunit">
    <text evidence="9">Forms a heterotrimer with an asymmetric homodimer of the regulatory subunit PAN3 to form the poly(A)-nuclease (PAN) deadenylation complex.</text>
</comment>
<dbReference type="SMART" id="SM00479">
    <property type="entry name" value="EXOIII"/>
    <property type="match status" value="1"/>
</dbReference>
<dbReference type="GO" id="GO:0003676">
    <property type="term" value="F:nucleic acid binding"/>
    <property type="evidence" value="ECO:0007669"/>
    <property type="project" value="InterPro"/>
</dbReference>
<evidence type="ECO:0000256" key="8">
    <source>
        <dbReference type="ARBA" id="ARBA00022839"/>
    </source>
</evidence>
<feature type="compositionally biased region" description="Polar residues" evidence="10">
    <location>
        <begin position="1161"/>
        <end position="1178"/>
    </location>
</feature>
<gene>
    <name evidence="9" type="primary">PAN2</name>
    <name evidence="12" type="ORF">D9757_007171</name>
</gene>
<dbReference type="EC" id="3.1.13.4" evidence="9"/>
<dbReference type="Gene3D" id="2.130.10.10">
    <property type="entry name" value="YVTN repeat-like/Quinoprotein amine dehydrogenase"/>
    <property type="match status" value="1"/>
</dbReference>
<comment type="subcellular location">
    <subcellularLocation>
        <location evidence="1 9">Cytoplasm</location>
    </subcellularLocation>
</comment>
<dbReference type="HAMAP" id="MF_03182">
    <property type="entry name" value="PAN2"/>
    <property type="match status" value="1"/>
</dbReference>
<dbReference type="InterPro" id="IPR036397">
    <property type="entry name" value="RNaseH_sf"/>
</dbReference>
<dbReference type="InterPro" id="IPR001680">
    <property type="entry name" value="WD40_rpt"/>
</dbReference>
<keyword evidence="13" id="KW-1185">Reference proteome</keyword>
<keyword evidence="2 9" id="KW-0963">Cytoplasm</keyword>
<keyword evidence="7 9" id="KW-0378">Hydrolase</keyword>
<organism evidence="12 13">
    <name type="scientific">Collybiopsis confluens</name>
    <dbReference type="NCBI Taxonomy" id="2823264"/>
    <lineage>
        <taxon>Eukaryota</taxon>
        <taxon>Fungi</taxon>
        <taxon>Dikarya</taxon>
        <taxon>Basidiomycota</taxon>
        <taxon>Agaricomycotina</taxon>
        <taxon>Agaricomycetes</taxon>
        <taxon>Agaricomycetidae</taxon>
        <taxon>Agaricales</taxon>
        <taxon>Marasmiineae</taxon>
        <taxon>Omphalotaceae</taxon>
        <taxon>Collybiopsis</taxon>
    </lineage>
</organism>
<feature type="region of interest" description="Disordered" evidence="10">
    <location>
        <begin position="1103"/>
        <end position="1178"/>
    </location>
</feature>
<comment type="cofactor">
    <cofactor evidence="9">
        <name>a divalent metal cation</name>
        <dbReference type="ChEBI" id="CHEBI:60240"/>
    </cofactor>
    <text evidence="9">Binds 2 metal cations per subunit in the catalytic exonuclease domain.</text>
</comment>
<dbReference type="PANTHER" id="PTHR15728:SF0">
    <property type="entry name" value="PAN2-PAN3 DEADENYLATION COMPLEX CATALYTIC SUBUNIT PAN2"/>
    <property type="match status" value="1"/>
</dbReference>
<comment type="catalytic activity">
    <reaction evidence="9">
        <text>Exonucleolytic cleavage of poly(A) to 5'-AMP.</text>
        <dbReference type="EC" id="3.1.13.4"/>
    </reaction>
</comment>
<dbReference type="SUPFAM" id="SSF50978">
    <property type="entry name" value="WD40 repeat-like"/>
    <property type="match status" value="1"/>
</dbReference>
<dbReference type="InterPro" id="IPR012337">
    <property type="entry name" value="RNaseH-like_sf"/>
</dbReference>
<dbReference type="InterPro" id="IPR030843">
    <property type="entry name" value="PAN2"/>
</dbReference>
<dbReference type="GO" id="GO:0006397">
    <property type="term" value="P:mRNA processing"/>
    <property type="evidence" value="ECO:0007669"/>
    <property type="project" value="UniProtKB-KW"/>
</dbReference>
<evidence type="ECO:0000256" key="4">
    <source>
        <dbReference type="ARBA" id="ARBA00022664"/>
    </source>
</evidence>
<dbReference type="Proteomes" id="UP000518752">
    <property type="component" value="Unassembled WGS sequence"/>
</dbReference>
<dbReference type="InterPro" id="IPR028889">
    <property type="entry name" value="USP"/>
</dbReference>
<dbReference type="SUPFAM" id="SSF54001">
    <property type="entry name" value="Cysteine proteinases"/>
    <property type="match status" value="1"/>
</dbReference>
<dbReference type="InterPro" id="IPR015943">
    <property type="entry name" value="WD40/YVTN_repeat-like_dom_sf"/>
</dbReference>
<reference evidence="12 13" key="1">
    <citation type="journal article" date="2020" name="ISME J.">
        <title>Uncovering the hidden diversity of litter-decomposition mechanisms in mushroom-forming fungi.</title>
        <authorList>
            <person name="Floudas D."/>
            <person name="Bentzer J."/>
            <person name="Ahren D."/>
            <person name="Johansson T."/>
            <person name="Persson P."/>
            <person name="Tunlid A."/>
        </authorList>
    </citation>
    <scope>NUCLEOTIDE SEQUENCE [LARGE SCALE GENOMIC DNA]</scope>
    <source>
        <strain evidence="12 13">CBS 406.79</strain>
    </source>
</reference>
<keyword evidence="5 9" id="KW-0540">Nuclease</keyword>
<dbReference type="FunFam" id="3.30.420.10:FF:000028">
    <property type="entry name" value="PAN2-PAN3 deadenylation complex catalytic subunit PAN2"/>
    <property type="match status" value="1"/>
</dbReference>
<dbReference type="Gene3D" id="3.30.420.10">
    <property type="entry name" value="Ribonuclease H-like superfamily/Ribonuclease H"/>
    <property type="match status" value="1"/>
</dbReference>
<evidence type="ECO:0000256" key="2">
    <source>
        <dbReference type="ARBA" id="ARBA00022490"/>
    </source>
</evidence>
<evidence type="ECO:0000256" key="3">
    <source>
        <dbReference type="ARBA" id="ARBA00022574"/>
    </source>
</evidence>
<keyword evidence="6 9" id="KW-0479">Metal-binding</keyword>
<dbReference type="AlphaFoldDB" id="A0A8H5HAV7"/>
<evidence type="ECO:0000256" key="7">
    <source>
        <dbReference type="ARBA" id="ARBA00022801"/>
    </source>
</evidence>
<evidence type="ECO:0000259" key="11">
    <source>
        <dbReference type="PROSITE" id="PS50235"/>
    </source>
</evidence>
<protein>
    <recommendedName>
        <fullName evidence="9">PAN2-PAN3 deadenylation complex catalytic subunit PAN2</fullName>
        <ecNumber evidence="9">3.1.13.4</ecNumber>
    </recommendedName>
    <alternativeName>
        <fullName evidence="9">PAB1P-dependent poly(A)-specific ribonuclease</fullName>
    </alternativeName>
    <alternativeName>
        <fullName evidence="9">Poly(A)-nuclease deadenylation complex subunit 2</fullName>
        <shortName evidence="9">PAN deadenylation complex subunit 2</shortName>
    </alternativeName>
</protein>
<proteinExistence type="inferred from homology"/>
<feature type="binding site" evidence="9">
    <location>
        <position position="906"/>
    </location>
    <ligand>
        <name>a divalent metal cation</name>
        <dbReference type="ChEBI" id="CHEBI:60240"/>
        <note>catalytic</note>
    </ligand>
</feature>
<comment type="caution">
    <text evidence="9">Lacks conserved residue(s) required for the propagation of feature annotation.</text>
</comment>
<dbReference type="Pfam" id="PF20770">
    <property type="entry name" value="PAN2_N"/>
    <property type="match status" value="1"/>
</dbReference>
<dbReference type="SUPFAM" id="SSF53098">
    <property type="entry name" value="Ribonuclease H-like"/>
    <property type="match status" value="1"/>
</dbReference>
<dbReference type="OrthoDB" id="16516at2759"/>